<dbReference type="EMBL" id="CAJVRM010000441">
    <property type="protein sequence ID" value="CAG8981071.1"/>
    <property type="molecule type" value="Genomic_DNA"/>
</dbReference>
<dbReference type="PANTHER" id="PTHR33365">
    <property type="entry name" value="YALI0B05434P"/>
    <property type="match status" value="1"/>
</dbReference>
<evidence type="ECO:0000256" key="2">
    <source>
        <dbReference type="SAM" id="Phobius"/>
    </source>
</evidence>
<comment type="caution">
    <text evidence="3">The sequence shown here is derived from an EMBL/GenBank/DDBJ whole genome shotgun (WGS) entry which is preliminary data.</text>
</comment>
<keyword evidence="2" id="KW-1133">Transmembrane helix</keyword>
<name>A0A9N9LYS7_9HELO</name>
<proteinExistence type="inferred from homology"/>
<gene>
    <name evidence="3" type="ORF">HYALB_00013255</name>
</gene>
<dbReference type="OrthoDB" id="3687641at2759"/>
<evidence type="ECO:0000313" key="4">
    <source>
        <dbReference type="Proteomes" id="UP000701801"/>
    </source>
</evidence>
<organism evidence="3 4">
    <name type="scientific">Hymenoscyphus albidus</name>
    <dbReference type="NCBI Taxonomy" id="595503"/>
    <lineage>
        <taxon>Eukaryota</taxon>
        <taxon>Fungi</taxon>
        <taxon>Dikarya</taxon>
        <taxon>Ascomycota</taxon>
        <taxon>Pezizomycotina</taxon>
        <taxon>Leotiomycetes</taxon>
        <taxon>Helotiales</taxon>
        <taxon>Helotiaceae</taxon>
        <taxon>Hymenoscyphus</taxon>
    </lineage>
</organism>
<protein>
    <submittedName>
        <fullName evidence="3">Uncharacterized protein</fullName>
    </submittedName>
</protein>
<evidence type="ECO:0000256" key="1">
    <source>
        <dbReference type="ARBA" id="ARBA00035112"/>
    </source>
</evidence>
<dbReference type="AlphaFoldDB" id="A0A9N9LYS7"/>
<dbReference type="Proteomes" id="UP000701801">
    <property type="component" value="Unassembled WGS sequence"/>
</dbReference>
<sequence>MSTTTKSSFDESGGIEGFLDGKGLLNPQVNNSLPLRKRARVSWFWASIFTVSISLNAIWLLLGLLKPTYIAHEKFVSKYAELKFDKRFPFVEINQSLALTEEEWNDTLYNSDLGNVALSDEYVTAMGLPPAQRWPWDFSKGIYFLQGHHQMHCLQMVRQAITEYRTGALQSVHPIHVDHCLIAIREDIICNADDTPRFTGGHFKTPASGIGQLRACRDWRKMDEWVKKHSACYKNPEDAFDPATGLGRYMSCPDGSTPWVGAEIWTMENSEEKGGLWLEKGSR</sequence>
<reference evidence="3" key="1">
    <citation type="submission" date="2021-07" db="EMBL/GenBank/DDBJ databases">
        <authorList>
            <person name="Durling M."/>
        </authorList>
    </citation>
    <scope>NUCLEOTIDE SEQUENCE</scope>
</reference>
<dbReference type="InterPro" id="IPR021765">
    <property type="entry name" value="UstYa-like"/>
</dbReference>
<dbReference type="Pfam" id="PF11807">
    <property type="entry name" value="UstYa"/>
    <property type="match status" value="1"/>
</dbReference>
<dbReference type="PANTHER" id="PTHR33365:SF6">
    <property type="entry name" value="OXIDASE USTYA"/>
    <property type="match status" value="1"/>
</dbReference>
<comment type="similarity">
    <text evidence="1">Belongs to the ustYa family.</text>
</comment>
<keyword evidence="2" id="KW-0472">Membrane</keyword>
<dbReference type="GO" id="GO:0043386">
    <property type="term" value="P:mycotoxin biosynthetic process"/>
    <property type="evidence" value="ECO:0007669"/>
    <property type="project" value="InterPro"/>
</dbReference>
<evidence type="ECO:0000313" key="3">
    <source>
        <dbReference type="EMBL" id="CAG8981071.1"/>
    </source>
</evidence>
<keyword evidence="2" id="KW-0812">Transmembrane</keyword>
<feature type="transmembrane region" description="Helical" evidence="2">
    <location>
        <begin position="43"/>
        <end position="65"/>
    </location>
</feature>
<accession>A0A9N9LYS7</accession>
<keyword evidence="4" id="KW-1185">Reference proteome</keyword>